<reference evidence="1" key="1">
    <citation type="submission" date="2023-04" db="EMBL/GenBank/DDBJ databases">
        <title>Chromosome-level genome of Chaenocephalus aceratus.</title>
        <authorList>
            <person name="Park H."/>
        </authorList>
    </citation>
    <scope>NUCLEOTIDE SEQUENCE</scope>
    <source>
        <strain evidence="1">DE</strain>
        <tissue evidence="1">Muscle</tissue>
    </source>
</reference>
<dbReference type="GO" id="GO:0016853">
    <property type="term" value="F:isomerase activity"/>
    <property type="evidence" value="ECO:0007669"/>
    <property type="project" value="UniProtKB-KW"/>
</dbReference>
<name>A0AAD9EYH7_DISEL</name>
<keyword evidence="1" id="KW-0413">Isomerase</keyword>
<dbReference type="AlphaFoldDB" id="A0AAD9EYH7"/>
<dbReference type="Proteomes" id="UP001228049">
    <property type="component" value="Unassembled WGS sequence"/>
</dbReference>
<dbReference type="EMBL" id="JASDAP010000026">
    <property type="protein sequence ID" value="KAK1878705.1"/>
    <property type="molecule type" value="Genomic_DNA"/>
</dbReference>
<sequence length="335" mass="37259">MIVIRPVIAGDGDEGWRLLMIVPLTAWQQARRRWQPAFTIWRWAGELEANKEGWTEGGSDGKVEGKKEDHREKRTECSRSAFEGERECKCIEKEAQKVEEKNEVGICACSRLRGEMAEKHCDIPLPCSSESSLSLAVPRPEGREEGPLYGVDVSLLARVLLSEAGLGTLRARREMVKIRGLAGEGGVKEEGGQRRQRQRAEGGWRGFSPCGPRCLMAAISSPEGGRKRFPEDRLHFPKRGYHLLSVCQRGDDRDKAGDRKEHPDPPCCRLSTCPRLVNKVPVAMIAWPSNSRLISSCGRERSSVIEFTPDRLLMLYIGDNAPPKPSLTSSVSASV</sequence>
<protein>
    <submittedName>
        <fullName evidence="1">Chalcone--flavonone isomerase</fullName>
    </submittedName>
</protein>
<organism evidence="1 2">
    <name type="scientific">Dissostichus eleginoides</name>
    <name type="common">Patagonian toothfish</name>
    <name type="synonym">Dissostichus amissus</name>
    <dbReference type="NCBI Taxonomy" id="100907"/>
    <lineage>
        <taxon>Eukaryota</taxon>
        <taxon>Metazoa</taxon>
        <taxon>Chordata</taxon>
        <taxon>Craniata</taxon>
        <taxon>Vertebrata</taxon>
        <taxon>Euteleostomi</taxon>
        <taxon>Actinopterygii</taxon>
        <taxon>Neopterygii</taxon>
        <taxon>Teleostei</taxon>
        <taxon>Neoteleostei</taxon>
        <taxon>Acanthomorphata</taxon>
        <taxon>Eupercaria</taxon>
        <taxon>Perciformes</taxon>
        <taxon>Notothenioidei</taxon>
        <taxon>Nototheniidae</taxon>
        <taxon>Dissostichus</taxon>
    </lineage>
</organism>
<gene>
    <name evidence="1" type="ORF">KUDE01_026830</name>
</gene>
<evidence type="ECO:0000313" key="1">
    <source>
        <dbReference type="EMBL" id="KAK1878705.1"/>
    </source>
</evidence>
<accession>A0AAD9EYH7</accession>
<feature type="non-terminal residue" evidence="1">
    <location>
        <position position="335"/>
    </location>
</feature>
<comment type="caution">
    <text evidence="1">The sequence shown here is derived from an EMBL/GenBank/DDBJ whole genome shotgun (WGS) entry which is preliminary data.</text>
</comment>
<evidence type="ECO:0000313" key="2">
    <source>
        <dbReference type="Proteomes" id="UP001228049"/>
    </source>
</evidence>
<proteinExistence type="predicted"/>
<keyword evidence="2" id="KW-1185">Reference proteome</keyword>